<evidence type="ECO:0000256" key="1">
    <source>
        <dbReference type="ARBA" id="ARBA00004613"/>
    </source>
</evidence>
<dbReference type="Proteomes" id="UP000694425">
    <property type="component" value="Unplaced"/>
</dbReference>
<organism evidence="6 7">
    <name type="scientific">Neovison vison</name>
    <name type="common">American mink</name>
    <name type="synonym">Mustela vison</name>
    <dbReference type="NCBI Taxonomy" id="452646"/>
    <lineage>
        <taxon>Eukaryota</taxon>
        <taxon>Metazoa</taxon>
        <taxon>Chordata</taxon>
        <taxon>Craniata</taxon>
        <taxon>Vertebrata</taxon>
        <taxon>Euteleostomi</taxon>
        <taxon>Mammalia</taxon>
        <taxon>Eutheria</taxon>
        <taxon>Laurasiatheria</taxon>
        <taxon>Carnivora</taxon>
        <taxon>Caniformia</taxon>
        <taxon>Musteloidea</taxon>
        <taxon>Mustelidae</taxon>
        <taxon>Mustelinae</taxon>
        <taxon>Neogale</taxon>
    </lineage>
</organism>
<dbReference type="GeneTree" id="ENSGT00530000063866"/>
<dbReference type="PROSITE" id="PS51311">
    <property type="entry name" value="SCGB"/>
    <property type="match status" value="1"/>
</dbReference>
<keyword evidence="3 5" id="KW-0732">Signal</keyword>
<proteinExistence type="inferred from homology"/>
<keyword evidence="2" id="KW-0964">Secreted</keyword>
<evidence type="ECO:0000256" key="5">
    <source>
        <dbReference type="SAM" id="SignalP"/>
    </source>
</evidence>
<dbReference type="InterPro" id="IPR016126">
    <property type="entry name" value="Secretoglobin"/>
</dbReference>
<feature type="chain" id="PRO_5034546826" evidence="5">
    <location>
        <begin position="22"/>
        <end position="95"/>
    </location>
</feature>
<dbReference type="SUPFAM" id="SSF48201">
    <property type="entry name" value="Uteroglobin-like"/>
    <property type="match status" value="1"/>
</dbReference>
<dbReference type="PANTHER" id="PTHR11332:SF6">
    <property type="entry name" value="SECRETOGLOBIN FAMILY 1D MEMBER 4"/>
    <property type="match status" value="1"/>
</dbReference>
<sequence length="95" mass="10571">MRLSLSVLLVTLALDSYEANATVCPDFVNISKGFLFQDAASFKTTIQGKFNPPQGVIEDYLEVKKCTDRISAGNRKRLGEALVIHSFFVHQSFCL</sequence>
<dbReference type="PANTHER" id="PTHR11332">
    <property type="entry name" value="SECRETOGLOBIN FAMILY 1D"/>
    <property type="match status" value="1"/>
</dbReference>
<dbReference type="AlphaFoldDB" id="A0A8C7BUH9"/>
<dbReference type="Pfam" id="PF01099">
    <property type="entry name" value="Uteroglobin"/>
    <property type="match status" value="1"/>
</dbReference>
<evidence type="ECO:0000256" key="3">
    <source>
        <dbReference type="ARBA" id="ARBA00022729"/>
    </source>
</evidence>
<comment type="subcellular location">
    <subcellularLocation>
        <location evidence="1">Secreted</location>
    </subcellularLocation>
</comment>
<name>A0A8C7BUH9_NEOVI</name>
<dbReference type="Ensembl" id="ENSNVIT00000031919.1">
    <property type="protein sequence ID" value="ENSNVIP00000027511.1"/>
    <property type="gene ID" value="ENSNVIG00000021274.1"/>
</dbReference>
<feature type="signal peptide" evidence="5">
    <location>
        <begin position="1"/>
        <end position="21"/>
    </location>
</feature>
<dbReference type="GO" id="GO:0005615">
    <property type="term" value="C:extracellular space"/>
    <property type="evidence" value="ECO:0007669"/>
    <property type="project" value="TreeGrafter"/>
</dbReference>
<reference evidence="6" key="2">
    <citation type="submission" date="2025-09" db="UniProtKB">
        <authorList>
            <consortium name="Ensembl"/>
        </authorList>
    </citation>
    <scope>IDENTIFICATION</scope>
</reference>
<comment type="similarity">
    <text evidence="4">Belongs to the secretoglobin family. Lipophilin subfamily.</text>
</comment>
<reference evidence="6" key="1">
    <citation type="submission" date="2025-08" db="UniProtKB">
        <authorList>
            <consortium name="Ensembl"/>
        </authorList>
    </citation>
    <scope>IDENTIFICATION</scope>
</reference>
<keyword evidence="7" id="KW-1185">Reference proteome</keyword>
<evidence type="ECO:0000256" key="2">
    <source>
        <dbReference type="ARBA" id="ARBA00022525"/>
    </source>
</evidence>
<dbReference type="InterPro" id="IPR035960">
    <property type="entry name" value="Secretoglobin_sf"/>
</dbReference>
<accession>A0A8C7BUH9</accession>
<evidence type="ECO:0000313" key="7">
    <source>
        <dbReference type="Proteomes" id="UP000694425"/>
    </source>
</evidence>
<evidence type="ECO:0000313" key="6">
    <source>
        <dbReference type="Ensembl" id="ENSNVIP00000027511.1"/>
    </source>
</evidence>
<protein>
    <submittedName>
        <fullName evidence="6">Uncharacterized protein</fullName>
    </submittedName>
</protein>
<evidence type="ECO:0000256" key="4">
    <source>
        <dbReference type="ARBA" id="ARBA00038364"/>
    </source>
</evidence>